<dbReference type="GO" id="GO:0005524">
    <property type="term" value="F:ATP binding"/>
    <property type="evidence" value="ECO:0007669"/>
    <property type="project" value="UniProtKB-UniRule"/>
</dbReference>
<evidence type="ECO:0000256" key="2">
    <source>
        <dbReference type="ARBA" id="ARBA00022840"/>
    </source>
</evidence>
<comment type="similarity">
    <text evidence="4">Belongs to the protein kinase superfamily.</text>
</comment>
<dbReference type="Proteomes" id="UP000053815">
    <property type="component" value="Unassembled WGS sequence"/>
</dbReference>
<keyword evidence="1 3" id="KW-0547">Nucleotide-binding</keyword>
<keyword evidence="4" id="KW-0723">Serine/threonine-protein kinase</keyword>
<keyword evidence="6" id="KW-0808">Transferase</keyword>
<feature type="domain" description="Protein kinase" evidence="5">
    <location>
        <begin position="21"/>
        <end position="310"/>
    </location>
</feature>
<dbReference type="Pfam" id="PF00069">
    <property type="entry name" value="Pkinase"/>
    <property type="match status" value="1"/>
</dbReference>
<evidence type="ECO:0000313" key="7">
    <source>
        <dbReference type="Proteomes" id="UP000053815"/>
    </source>
</evidence>
<feature type="binding site" evidence="3">
    <location>
        <position position="50"/>
    </location>
    <ligand>
        <name>ATP</name>
        <dbReference type="ChEBI" id="CHEBI:30616"/>
    </ligand>
</feature>
<keyword evidence="7" id="KW-1185">Reference proteome</keyword>
<name>A0A0C9MFN6_9FUNG</name>
<dbReference type="OrthoDB" id="541276at2759"/>
<evidence type="ECO:0000313" key="6">
    <source>
        <dbReference type="EMBL" id="GAN09541.1"/>
    </source>
</evidence>
<dbReference type="GO" id="GO:0044773">
    <property type="term" value="P:mitotic DNA damage checkpoint signaling"/>
    <property type="evidence" value="ECO:0007669"/>
    <property type="project" value="TreeGrafter"/>
</dbReference>
<proteinExistence type="inferred from homology"/>
<evidence type="ECO:0000256" key="1">
    <source>
        <dbReference type="ARBA" id="ARBA00022741"/>
    </source>
</evidence>
<dbReference type="InterPro" id="IPR000719">
    <property type="entry name" value="Prot_kinase_dom"/>
</dbReference>
<dbReference type="GO" id="GO:0004674">
    <property type="term" value="F:protein serine/threonine kinase activity"/>
    <property type="evidence" value="ECO:0007669"/>
    <property type="project" value="UniProtKB-KW"/>
</dbReference>
<evidence type="ECO:0000259" key="5">
    <source>
        <dbReference type="PROSITE" id="PS50011"/>
    </source>
</evidence>
<evidence type="ECO:0000256" key="3">
    <source>
        <dbReference type="PROSITE-ProRule" id="PRU10141"/>
    </source>
</evidence>
<evidence type="ECO:0000256" key="4">
    <source>
        <dbReference type="RuleBase" id="RU000304"/>
    </source>
</evidence>
<dbReference type="PROSITE" id="PS50011">
    <property type="entry name" value="PROTEIN_KINASE_DOM"/>
    <property type="match status" value="1"/>
</dbReference>
<accession>A0A0C9MFN6</accession>
<dbReference type="STRING" id="91626.A0A0C9MFN6"/>
<sequence>MIANNNNNDTTLPNGTLIDNLRIVDVLGKGAYGQVYLGRHEDKNELYAIKSLHHTNKQRALERMEIGLHARLTGHPNIIQLKRVIRDQELDWTHVVLEYGPEGDLFSAITERDLYAGNHPLIRRVFLQLLDAVSYCHDNHVYHRDLKPENILVFDGGRTVKLADFGLATTSTISQDFGCGSTFYYSPGNLNILHAKRSVHHTDIQFYFKECQGDLFQNSTDHIGYATGPNDVWALGVILINLATGRNPWTQASMKDETFRAYLADPDFLLSILPISKELNRILKRIFCIDPMRRIRLPELKERIRNCRYFTRTAEVDRWEQCIQKSRRSHRIRKQDAIIIPADLLPPSPPATPCSDRSRSSSPAIWQQRIDHNINEKQSDNTMPDSILTSMLTTLVV</sequence>
<protein>
    <submittedName>
        <fullName evidence="6">Protein serine/threonine kinase</fullName>
    </submittedName>
</protein>
<gene>
    <name evidence="6" type="ORF">MAM1_0273c09071</name>
</gene>
<dbReference type="PROSITE" id="PS00107">
    <property type="entry name" value="PROTEIN_KINASE_ATP"/>
    <property type="match status" value="1"/>
</dbReference>
<dbReference type="PROSITE" id="PS00108">
    <property type="entry name" value="PROTEIN_KINASE_ST"/>
    <property type="match status" value="1"/>
</dbReference>
<dbReference type="InterPro" id="IPR008271">
    <property type="entry name" value="Ser/Thr_kinase_AS"/>
</dbReference>
<reference evidence="6" key="1">
    <citation type="submission" date="2014-09" db="EMBL/GenBank/DDBJ databases">
        <title>Draft genome sequence of an oleaginous Mucoromycotina fungus Mucor ambiguus NBRC6742.</title>
        <authorList>
            <person name="Takeda I."/>
            <person name="Yamane N."/>
            <person name="Morita T."/>
            <person name="Tamano K."/>
            <person name="Machida M."/>
            <person name="Baker S."/>
            <person name="Koike H."/>
        </authorList>
    </citation>
    <scope>NUCLEOTIDE SEQUENCE</scope>
    <source>
        <strain evidence="6">NBRC 6742</strain>
    </source>
</reference>
<dbReference type="SMART" id="SM00220">
    <property type="entry name" value="S_TKc"/>
    <property type="match status" value="1"/>
</dbReference>
<dbReference type="SUPFAM" id="SSF56112">
    <property type="entry name" value="Protein kinase-like (PK-like)"/>
    <property type="match status" value="1"/>
</dbReference>
<dbReference type="PANTHER" id="PTHR44167">
    <property type="entry name" value="OVARIAN-SPECIFIC SERINE/THREONINE-PROTEIN KINASE LOK-RELATED"/>
    <property type="match status" value="1"/>
</dbReference>
<keyword evidence="2 3" id="KW-0067">ATP-binding</keyword>
<dbReference type="GO" id="GO:0005634">
    <property type="term" value="C:nucleus"/>
    <property type="evidence" value="ECO:0007669"/>
    <property type="project" value="TreeGrafter"/>
</dbReference>
<dbReference type="AlphaFoldDB" id="A0A0C9MFN6"/>
<dbReference type="GO" id="GO:0005737">
    <property type="term" value="C:cytoplasm"/>
    <property type="evidence" value="ECO:0007669"/>
    <property type="project" value="TreeGrafter"/>
</dbReference>
<dbReference type="Gene3D" id="1.10.510.10">
    <property type="entry name" value="Transferase(Phosphotransferase) domain 1"/>
    <property type="match status" value="1"/>
</dbReference>
<dbReference type="InterPro" id="IPR017441">
    <property type="entry name" value="Protein_kinase_ATP_BS"/>
</dbReference>
<dbReference type="InterPro" id="IPR011009">
    <property type="entry name" value="Kinase-like_dom_sf"/>
</dbReference>
<organism evidence="6">
    <name type="scientific">Mucor ambiguus</name>
    <dbReference type="NCBI Taxonomy" id="91626"/>
    <lineage>
        <taxon>Eukaryota</taxon>
        <taxon>Fungi</taxon>
        <taxon>Fungi incertae sedis</taxon>
        <taxon>Mucoromycota</taxon>
        <taxon>Mucoromycotina</taxon>
        <taxon>Mucoromycetes</taxon>
        <taxon>Mucorales</taxon>
        <taxon>Mucorineae</taxon>
        <taxon>Mucoraceae</taxon>
        <taxon>Mucor</taxon>
    </lineage>
</organism>
<keyword evidence="6" id="KW-0418">Kinase</keyword>
<dbReference type="PANTHER" id="PTHR44167:SF18">
    <property type="entry name" value="PROTEIN KINASE DOMAIN-CONTAINING PROTEIN"/>
    <property type="match status" value="1"/>
</dbReference>
<dbReference type="EMBL" id="DF836562">
    <property type="protein sequence ID" value="GAN09541.1"/>
    <property type="molecule type" value="Genomic_DNA"/>
</dbReference>